<reference evidence="1" key="1">
    <citation type="journal article" date="2015" name="Nature">
        <title>Complex archaea that bridge the gap between prokaryotes and eukaryotes.</title>
        <authorList>
            <person name="Spang A."/>
            <person name="Saw J.H."/>
            <person name="Jorgensen S.L."/>
            <person name="Zaremba-Niedzwiedzka K."/>
            <person name="Martijn J."/>
            <person name="Lind A.E."/>
            <person name="van Eijk R."/>
            <person name="Schleper C."/>
            <person name="Guy L."/>
            <person name="Ettema T.J."/>
        </authorList>
    </citation>
    <scope>NUCLEOTIDE SEQUENCE</scope>
</reference>
<dbReference type="AlphaFoldDB" id="A0A0F9ETY7"/>
<proteinExistence type="predicted"/>
<evidence type="ECO:0000313" key="1">
    <source>
        <dbReference type="EMBL" id="KKL48435.1"/>
    </source>
</evidence>
<name>A0A0F9ETY7_9ZZZZ</name>
<gene>
    <name evidence="1" type="ORF">LCGC14_2325530</name>
</gene>
<comment type="caution">
    <text evidence="1">The sequence shown here is derived from an EMBL/GenBank/DDBJ whole genome shotgun (WGS) entry which is preliminary data.</text>
</comment>
<dbReference type="EMBL" id="LAZR01033320">
    <property type="protein sequence ID" value="KKL48435.1"/>
    <property type="molecule type" value="Genomic_DNA"/>
</dbReference>
<organism evidence="1">
    <name type="scientific">marine sediment metagenome</name>
    <dbReference type="NCBI Taxonomy" id="412755"/>
    <lineage>
        <taxon>unclassified sequences</taxon>
        <taxon>metagenomes</taxon>
        <taxon>ecological metagenomes</taxon>
    </lineage>
</organism>
<sequence>MKTELEIAIKNIKNWEFTKPQDGELWRLNIFRNKCEEHKEATKRFFAFLQALKRGQQKWLTYQIIILNEKITDLRNAIKLYDENGI</sequence>
<protein>
    <submittedName>
        <fullName evidence="1">Uncharacterized protein</fullName>
    </submittedName>
</protein>
<accession>A0A0F9ETY7</accession>